<dbReference type="Ensembl" id="ENSPMGT00000004941.1">
    <property type="protein sequence ID" value="ENSPMGP00000004652.1"/>
    <property type="gene ID" value="ENSPMGG00000003953.1"/>
</dbReference>
<dbReference type="STRING" id="409849.ENSPMGP00000004652"/>
<dbReference type="AlphaFoldDB" id="A0A3B3ZJ54"/>
<proteinExistence type="predicted"/>
<dbReference type="GO" id="GO:0005975">
    <property type="term" value="P:carbohydrate metabolic process"/>
    <property type="evidence" value="ECO:0007669"/>
    <property type="project" value="InterPro"/>
</dbReference>
<reference evidence="1" key="2">
    <citation type="submission" date="2025-09" db="UniProtKB">
        <authorList>
            <consortium name="Ensembl"/>
        </authorList>
    </citation>
    <scope>IDENTIFICATION</scope>
</reference>
<evidence type="ECO:0000313" key="2">
    <source>
        <dbReference type="Proteomes" id="UP000261520"/>
    </source>
</evidence>
<accession>A0A3B3ZJ54</accession>
<dbReference type="InterPro" id="IPR012341">
    <property type="entry name" value="6hp_glycosidase-like_sf"/>
</dbReference>
<evidence type="ECO:0000313" key="1">
    <source>
        <dbReference type="Ensembl" id="ENSPMGP00000004652.1"/>
    </source>
</evidence>
<reference evidence="1" key="1">
    <citation type="submission" date="2025-08" db="UniProtKB">
        <authorList>
            <consortium name="Ensembl"/>
        </authorList>
    </citation>
    <scope>IDENTIFICATION</scope>
</reference>
<keyword evidence="2" id="KW-1185">Reference proteome</keyword>
<dbReference type="Proteomes" id="UP000261520">
    <property type="component" value="Unplaced"/>
</dbReference>
<organism evidence="1 2">
    <name type="scientific">Periophthalmus magnuspinnatus</name>
    <dbReference type="NCBI Taxonomy" id="409849"/>
    <lineage>
        <taxon>Eukaryota</taxon>
        <taxon>Metazoa</taxon>
        <taxon>Chordata</taxon>
        <taxon>Craniata</taxon>
        <taxon>Vertebrata</taxon>
        <taxon>Euteleostomi</taxon>
        <taxon>Actinopterygii</taxon>
        <taxon>Neopterygii</taxon>
        <taxon>Teleostei</taxon>
        <taxon>Neoteleostei</taxon>
        <taxon>Acanthomorphata</taxon>
        <taxon>Gobiaria</taxon>
        <taxon>Gobiiformes</taxon>
        <taxon>Gobioidei</taxon>
        <taxon>Gobiidae</taxon>
        <taxon>Oxudercinae</taxon>
        <taxon>Periophthalmus</taxon>
    </lineage>
</organism>
<name>A0A3B3ZJ54_9GOBI</name>
<sequence>MDTRALRNPYSDYDGNPASTQTLFDYQGRLTPEFSQRLSSKVNELLSVMENGLQSADPRDCTSYTGWTGVSRF</sequence>
<dbReference type="Gene3D" id="1.50.10.10">
    <property type="match status" value="1"/>
</dbReference>
<protein>
    <submittedName>
        <fullName evidence="1">Uncharacterized protein</fullName>
    </submittedName>
</protein>